<evidence type="ECO:0000259" key="3">
    <source>
        <dbReference type="PROSITE" id="PS51186"/>
    </source>
</evidence>
<dbReference type="STRING" id="1514105.AOC36_05230"/>
<sequence length="142" mass="16250">MIRRCLFEDLESITLLSQHDLGYPNTTLSLVQDNFNSLSLNPEHVIFVAQHQDSVVGYVHAHIYRSIYSEPCVNVCGLAVNRAVRGYGFGKQLLQEVESWTLNNHLSAVRLNSNVIRTQAHAFYEHCGYHSTKSQKHFYKTL</sequence>
<feature type="domain" description="N-acetyltransferase" evidence="3">
    <location>
        <begin position="1"/>
        <end position="142"/>
    </location>
</feature>
<dbReference type="RefSeq" id="WP_067632154.1">
    <property type="nucleotide sequence ID" value="NZ_CP013213.1"/>
</dbReference>
<dbReference type="PANTHER" id="PTHR43877">
    <property type="entry name" value="AMINOALKYLPHOSPHONATE N-ACETYLTRANSFERASE-RELATED-RELATED"/>
    <property type="match status" value="1"/>
</dbReference>
<dbReference type="InterPro" id="IPR050832">
    <property type="entry name" value="Bact_Acetyltransf"/>
</dbReference>
<keyword evidence="1" id="KW-0808">Transferase</keyword>
<dbReference type="EMBL" id="CP013213">
    <property type="protein sequence ID" value="AMC93401.1"/>
    <property type="molecule type" value="Genomic_DNA"/>
</dbReference>
<evidence type="ECO:0000256" key="1">
    <source>
        <dbReference type="ARBA" id="ARBA00022679"/>
    </source>
</evidence>
<name>A0A0X8GZQ5_9FIRM</name>
<dbReference type="Gene3D" id="3.40.630.30">
    <property type="match status" value="1"/>
</dbReference>
<dbReference type="KEGG" id="erl:AOC36_05230"/>
<dbReference type="PROSITE" id="PS51186">
    <property type="entry name" value="GNAT"/>
    <property type="match status" value="1"/>
</dbReference>
<reference evidence="4 5" key="1">
    <citation type="submission" date="2015-10" db="EMBL/GenBank/DDBJ databases">
        <title>Erysipelothrix larvae sp. LV19 isolated from the larval gut of the rhinoceros beetle, Trypoxylus dichotomus.</title>
        <authorList>
            <person name="Lim S."/>
            <person name="Kim B.-C."/>
        </authorList>
    </citation>
    <scope>NUCLEOTIDE SEQUENCE [LARGE SCALE GENOMIC DNA]</scope>
    <source>
        <strain evidence="4 5">LV19</strain>
    </source>
</reference>
<dbReference type="InterPro" id="IPR016181">
    <property type="entry name" value="Acyl_CoA_acyltransferase"/>
</dbReference>
<dbReference type="GO" id="GO:0016747">
    <property type="term" value="F:acyltransferase activity, transferring groups other than amino-acyl groups"/>
    <property type="evidence" value="ECO:0007669"/>
    <property type="project" value="InterPro"/>
</dbReference>
<evidence type="ECO:0000313" key="4">
    <source>
        <dbReference type="EMBL" id="AMC93401.1"/>
    </source>
</evidence>
<dbReference type="OrthoDB" id="9792929at2"/>
<dbReference type="Pfam" id="PF00583">
    <property type="entry name" value="Acetyltransf_1"/>
    <property type="match status" value="1"/>
</dbReference>
<gene>
    <name evidence="4" type="ORF">AOC36_05230</name>
</gene>
<dbReference type="SUPFAM" id="SSF55729">
    <property type="entry name" value="Acyl-CoA N-acyltransferases (Nat)"/>
    <property type="match status" value="1"/>
</dbReference>
<dbReference type="Proteomes" id="UP000063781">
    <property type="component" value="Chromosome"/>
</dbReference>
<evidence type="ECO:0000313" key="5">
    <source>
        <dbReference type="Proteomes" id="UP000063781"/>
    </source>
</evidence>
<evidence type="ECO:0000256" key="2">
    <source>
        <dbReference type="ARBA" id="ARBA00023315"/>
    </source>
</evidence>
<dbReference type="InterPro" id="IPR000182">
    <property type="entry name" value="GNAT_dom"/>
</dbReference>
<proteinExistence type="predicted"/>
<keyword evidence="5" id="KW-1185">Reference proteome</keyword>
<accession>A0A0X8GZQ5</accession>
<dbReference type="CDD" id="cd04301">
    <property type="entry name" value="NAT_SF"/>
    <property type="match status" value="1"/>
</dbReference>
<protein>
    <recommendedName>
        <fullName evidence="3">N-acetyltransferase domain-containing protein</fullName>
    </recommendedName>
</protein>
<keyword evidence="2" id="KW-0012">Acyltransferase</keyword>
<dbReference type="AlphaFoldDB" id="A0A0X8GZQ5"/>
<organism evidence="4 5">
    <name type="scientific">Erysipelothrix larvae</name>
    <dbReference type="NCBI Taxonomy" id="1514105"/>
    <lineage>
        <taxon>Bacteria</taxon>
        <taxon>Bacillati</taxon>
        <taxon>Bacillota</taxon>
        <taxon>Erysipelotrichia</taxon>
        <taxon>Erysipelotrichales</taxon>
        <taxon>Erysipelotrichaceae</taxon>
        <taxon>Erysipelothrix</taxon>
    </lineage>
</organism>
<dbReference type="PANTHER" id="PTHR43877:SF2">
    <property type="entry name" value="AMINOALKYLPHOSPHONATE N-ACETYLTRANSFERASE-RELATED"/>
    <property type="match status" value="1"/>
</dbReference>